<reference evidence="4 5" key="1">
    <citation type="journal article" date="2021" name="Nat. Commun.">
        <title>Genetic determinants of endophytism in the Arabidopsis root mycobiome.</title>
        <authorList>
            <person name="Mesny F."/>
            <person name="Miyauchi S."/>
            <person name="Thiergart T."/>
            <person name="Pickel B."/>
            <person name="Atanasova L."/>
            <person name="Karlsson M."/>
            <person name="Huettel B."/>
            <person name="Barry K.W."/>
            <person name="Haridas S."/>
            <person name="Chen C."/>
            <person name="Bauer D."/>
            <person name="Andreopoulos W."/>
            <person name="Pangilinan J."/>
            <person name="LaButti K."/>
            <person name="Riley R."/>
            <person name="Lipzen A."/>
            <person name="Clum A."/>
            <person name="Drula E."/>
            <person name="Henrissat B."/>
            <person name="Kohler A."/>
            <person name="Grigoriev I.V."/>
            <person name="Martin F.M."/>
            <person name="Hacquard S."/>
        </authorList>
    </citation>
    <scope>NUCLEOTIDE SEQUENCE [LARGE SCALE GENOMIC DNA]</scope>
    <source>
        <strain evidence="4 5">MPI-CAGE-CH-0241</strain>
    </source>
</reference>
<feature type="chain" id="PRO_5040135897" evidence="3">
    <location>
        <begin position="24"/>
        <end position="719"/>
    </location>
</feature>
<evidence type="ECO:0000256" key="3">
    <source>
        <dbReference type="SAM" id="SignalP"/>
    </source>
</evidence>
<feature type="transmembrane region" description="Helical" evidence="2">
    <location>
        <begin position="54"/>
        <end position="75"/>
    </location>
</feature>
<proteinExistence type="predicted"/>
<feature type="compositionally biased region" description="Basic and acidic residues" evidence="1">
    <location>
        <begin position="686"/>
        <end position="702"/>
    </location>
</feature>
<evidence type="ECO:0000256" key="1">
    <source>
        <dbReference type="SAM" id="MobiDB-lite"/>
    </source>
</evidence>
<organism evidence="4 5">
    <name type="scientific">Thelonectria olida</name>
    <dbReference type="NCBI Taxonomy" id="1576542"/>
    <lineage>
        <taxon>Eukaryota</taxon>
        <taxon>Fungi</taxon>
        <taxon>Dikarya</taxon>
        <taxon>Ascomycota</taxon>
        <taxon>Pezizomycotina</taxon>
        <taxon>Sordariomycetes</taxon>
        <taxon>Hypocreomycetidae</taxon>
        <taxon>Hypocreales</taxon>
        <taxon>Nectriaceae</taxon>
        <taxon>Thelonectria</taxon>
    </lineage>
</organism>
<evidence type="ECO:0000313" key="5">
    <source>
        <dbReference type="Proteomes" id="UP000777438"/>
    </source>
</evidence>
<dbReference type="OrthoDB" id="3540210at2759"/>
<feature type="signal peptide" evidence="3">
    <location>
        <begin position="1"/>
        <end position="23"/>
    </location>
</feature>
<evidence type="ECO:0000256" key="2">
    <source>
        <dbReference type="SAM" id="Phobius"/>
    </source>
</evidence>
<keyword evidence="5" id="KW-1185">Reference proteome</keyword>
<comment type="caution">
    <text evidence="4">The sequence shown here is derived from an EMBL/GenBank/DDBJ whole genome shotgun (WGS) entry which is preliminary data.</text>
</comment>
<protein>
    <submittedName>
        <fullName evidence="4">Uncharacterized protein</fullName>
    </submittedName>
</protein>
<keyword evidence="2" id="KW-0812">Transmembrane</keyword>
<dbReference type="AlphaFoldDB" id="A0A9P8W1U7"/>
<dbReference type="EMBL" id="JAGPYM010000019">
    <property type="protein sequence ID" value="KAH6884911.1"/>
    <property type="molecule type" value="Genomic_DNA"/>
</dbReference>
<dbReference type="Proteomes" id="UP000777438">
    <property type="component" value="Unassembled WGS sequence"/>
</dbReference>
<feature type="compositionally biased region" description="Basic and acidic residues" evidence="1">
    <location>
        <begin position="710"/>
        <end position="719"/>
    </location>
</feature>
<accession>A0A9P8W1U7</accession>
<keyword evidence="2" id="KW-0472">Membrane</keyword>
<feature type="transmembrane region" description="Helical" evidence="2">
    <location>
        <begin position="602"/>
        <end position="624"/>
    </location>
</feature>
<keyword evidence="3" id="KW-0732">Signal</keyword>
<feature type="transmembrane region" description="Helical" evidence="2">
    <location>
        <begin position="163"/>
        <end position="186"/>
    </location>
</feature>
<keyword evidence="2" id="KW-1133">Transmembrane helix</keyword>
<name>A0A9P8W1U7_9HYPO</name>
<feature type="region of interest" description="Disordered" evidence="1">
    <location>
        <begin position="671"/>
        <end position="719"/>
    </location>
</feature>
<evidence type="ECO:0000313" key="4">
    <source>
        <dbReference type="EMBL" id="KAH6884911.1"/>
    </source>
</evidence>
<gene>
    <name evidence="4" type="ORF">B0T10DRAFT_550785</name>
</gene>
<sequence>MTFIPISIHKFLVLLLFSPMLEHQSGPGDSVFNPVVYEGLWRAFHKPAYQQWTLTVTTIQSIVIFSLLTIFVTLIQNRAWVISRYVVWRRTKPVALPPADPSPILQETSQVKAARDIIGVAVRLTRMKWRSLKMRFFGRSGQGPQGFGARELEVDDDPCDSNWYGIVAIILYAVFTIIGIVLPFLISDGTMGPPIVRSKATPGCLASDKLPHLFDIVFRTLMVDDFYDTCISKHGMNCDQKYFLTGADIETVRVECPFDHRLCLADVLGLQIIRKNITFLEAGVNSPYDLTISHRISCSPVHLDFLTYPFTNQTSRRGSLVTVKYVGLDDLSGDVWPNMSMRIFTENGPGRWSNERSGLIAYQEGYKRRLTILPHYLASGQAKSQPELLHPWLRQEWAAPWVAVFQAGDSRYGFEISDPFFSARNCHKNGGEYNTTTCIADHEATAVGCTEQYSICSGDLDYCSPWLTSRLAPKLMWYLLNQAGFEAPAREVAILMYSMTSWFSVFEYIGMVTWLNRRVPVTDYTDGMGILRHAPLMDKELWVEEVKIWFRKSILAGLLHAQLGANFFIWNTDDEEGQRWKKEYGLCGRVLFRDPNHINIDWIGLWISVASLGLVWIFSWCVDYRGILNDFWKRVFIRANRLCWATRRTVVRMMRGLVLVLAGLCPRKTAHQEPQVNSGRPAGVVHENDEPELHALERREPDGNEELDISDMRFNHSKR</sequence>